<gene>
    <name evidence="6 10" type="primary">YTM1</name>
    <name evidence="10" type="ORF">IFR04_013068</name>
</gene>
<keyword evidence="3 7" id="KW-0853">WD repeat</keyword>
<dbReference type="PANTHER" id="PTHR19855">
    <property type="entry name" value="WD40 REPEAT PROTEIN 12, 37"/>
    <property type="match status" value="1"/>
</dbReference>
<organism evidence="10 11">
    <name type="scientific">Cadophora malorum</name>
    <dbReference type="NCBI Taxonomy" id="108018"/>
    <lineage>
        <taxon>Eukaryota</taxon>
        <taxon>Fungi</taxon>
        <taxon>Dikarya</taxon>
        <taxon>Ascomycota</taxon>
        <taxon>Pezizomycotina</taxon>
        <taxon>Leotiomycetes</taxon>
        <taxon>Helotiales</taxon>
        <taxon>Ploettnerulaceae</taxon>
        <taxon>Cadophora</taxon>
    </lineage>
</organism>
<dbReference type="GO" id="GO:0043021">
    <property type="term" value="F:ribonucleoprotein complex binding"/>
    <property type="evidence" value="ECO:0007669"/>
    <property type="project" value="UniProtKB-UniRule"/>
</dbReference>
<dbReference type="HAMAP" id="MF_03029">
    <property type="entry name" value="WDR12"/>
    <property type="match status" value="1"/>
</dbReference>
<evidence type="ECO:0000256" key="8">
    <source>
        <dbReference type="SAM" id="MobiDB-lite"/>
    </source>
</evidence>
<keyword evidence="2 6" id="KW-0698">rRNA processing</keyword>
<dbReference type="PRINTS" id="PR00320">
    <property type="entry name" value="GPROTEINBRPT"/>
</dbReference>
<comment type="caution">
    <text evidence="10">The sequence shown here is derived from an EMBL/GenBank/DDBJ whole genome shotgun (WGS) entry which is preliminary data.</text>
</comment>
<evidence type="ECO:0000256" key="4">
    <source>
        <dbReference type="ARBA" id="ARBA00022737"/>
    </source>
</evidence>
<dbReference type="InterPro" id="IPR019775">
    <property type="entry name" value="WD40_repeat_CS"/>
</dbReference>
<proteinExistence type="inferred from homology"/>
<dbReference type="InterPro" id="IPR012972">
    <property type="entry name" value="NLE"/>
</dbReference>
<evidence type="ECO:0000256" key="2">
    <source>
        <dbReference type="ARBA" id="ARBA00022552"/>
    </source>
</evidence>
<dbReference type="InterPro" id="IPR020472">
    <property type="entry name" value="WD40_PAC1"/>
</dbReference>
<comment type="subunit">
    <text evidence="6">Component of the NOP7 complex, composed of ERB1, NOP7 and YTM1. Within the NOP7 complex ERB1 appears to interact directly with NOP7 and YTM1. The NOP7 complex also associates with the 66S pre-ribosome.</text>
</comment>
<feature type="repeat" description="WD" evidence="7">
    <location>
        <begin position="223"/>
        <end position="254"/>
    </location>
</feature>
<dbReference type="InterPro" id="IPR001680">
    <property type="entry name" value="WD40_rpt"/>
</dbReference>
<dbReference type="InterPro" id="IPR036322">
    <property type="entry name" value="WD40_repeat_dom_sf"/>
</dbReference>
<name>A0A8H7T7N2_9HELO</name>
<evidence type="ECO:0000259" key="9">
    <source>
        <dbReference type="Pfam" id="PF08154"/>
    </source>
</evidence>
<dbReference type="Pfam" id="PF08154">
    <property type="entry name" value="NLE"/>
    <property type="match status" value="1"/>
</dbReference>
<comment type="function">
    <text evidence="6">Component of the NOP7 complex, which is required for maturation of the 25S and 5.8S ribosomal RNAs and formation of the 60S ribosome.</text>
</comment>
<evidence type="ECO:0000256" key="1">
    <source>
        <dbReference type="ARBA" id="ARBA00022517"/>
    </source>
</evidence>
<evidence type="ECO:0000256" key="3">
    <source>
        <dbReference type="ARBA" id="ARBA00022574"/>
    </source>
</evidence>
<dbReference type="PROSITE" id="PS50082">
    <property type="entry name" value="WD_REPEATS_2"/>
    <property type="match status" value="4"/>
</dbReference>
<dbReference type="OrthoDB" id="10251381at2759"/>
<sequence length="493" mass="52973">MDTIMEDTVADSTRHGQVQVHFITSSEDPTIELEEGKRQLLVPTNVRRYGLSQILNSESMLNTDAPIPFDFLINGTFLRTTLEEYLTANGLSSESTVDLQYVRSLIPPLYEASFEHDDWVSCVDILSATSRAGSWDGHDVVLGQERILSGSYDGLLRVWNKSGQTIGTSASSSAGGHSSSIKSAKFVSPTQIASAGLDRTIRIWKYAEAEDHFSATLKPTLDLYGHRGGIESIDVWGPSNQVLSGSTDGTIGLWTTLKNSGPEANPALISSGPTAKRRKLTTSTSTAQRGPLSMIGSHTGPVNAVIFNPQDHTVAYSASQDHTIRTFDLTTSSLVDTRTTSHPLLSLTALPGISHQLLAAGTSARHITLLDPRISSQSTQVMTLRGHTNKIVSLAQDPESRFGLVSGSHDGTCRVWDLRSSRQGTKDEGGGQVGEAVYVVERESQKNGKRPVGGDGIKVFGVAWDENVGIVSGGEDKMVQINRGRGVTKPASS</sequence>
<dbReference type="GO" id="GO:0070545">
    <property type="term" value="C:PeBoW complex"/>
    <property type="evidence" value="ECO:0007669"/>
    <property type="project" value="TreeGrafter"/>
</dbReference>
<dbReference type="FunFam" id="2.130.10.10:FF:000593">
    <property type="entry name" value="Ribosome biogenesis protein ytm1"/>
    <property type="match status" value="1"/>
</dbReference>
<dbReference type="SUPFAM" id="SSF50978">
    <property type="entry name" value="WD40 repeat-like"/>
    <property type="match status" value="1"/>
</dbReference>
<dbReference type="AlphaFoldDB" id="A0A8H7T7N2"/>
<feature type="repeat" description="WD" evidence="7">
    <location>
        <begin position="384"/>
        <end position="426"/>
    </location>
</feature>
<dbReference type="PROSITE" id="PS00678">
    <property type="entry name" value="WD_REPEATS_1"/>
    <property type="match status" value="1"/>
</dbReference>
<reference evidence="10" key="1">
    <citation type="submission" date="2021-02" db="EMBL/GenBank/DDBJ databases">
        <title>Genome sequence Cadophora malorum strain M34.</title>
        <authorList>
            <person name="Stefanovic E."/>
            <person name="Vu D."/>
            <person name="Scully C."/>
            <person name="Dijksterhuis J."/>
            <person name="Roader J."/>
            <person name="Houbraken J."/>
        </authorList>
    </citation>
    <scope>NUCLEOTIDE SEQUENCE</scope>
    <source>
        <strain evidence="10">M34</strain>
    </source>
</reference>
<keyword evidence="1 6" id="KW-0690">Ribosome biogenesis</keyword>
<comment type="subcellular location">
    <subcellularLocation>
        <location evidence="6">Nucleus</location>
        <location evidence="6">Nucleolus</location>
    </subcellularLocation>
    <subcellularLocation>
        <location evidence="6">Nucleus</location>
        <location evidence="6">Nucleoplasm</location>
    </subcellularLocation>
</comment>
<evidence type="ECO:0000256" key="5">
    <source>
        <dbReference type="ARBA" id="ARBA00023242"/>
    </source>
</evidence>
<keyword evidence="11" id="KW-1185">Reference proteome</keyword>
<keyword evidence="5 6" id="KW-0539">Nucleus</keyword>
<dbReference type="Proteomes" id="UP000664132">
    <property type="component" value="Unassembled WGS sequence"/>
</dbReference>
<comment type="similarity">
    <text evidence="6">Belongs to the WD repeat WDR12/YTM1 family.</text>
</comment>
<feature type="region of interest" description="Disordered" evidence="8">
    <location>
        <begin position="264"/>
        <end position="295"/>
    </location>
</feature>
<evidence type="ECO:0000256" key="6">
    <source>
        <dbReference type="HAMAP-Rule" id="MF_03029"/>
    </source>
</evidence>
<dbReference type="SMART" id="SM00320">
    <property type="entry name" value="WD40"/>
    <property type="match status" value="6"/>
</dbReference>
<evidence type="ECO:0000313" key="10">
    <source>
        <dbReference type="EMBL" id="KAG4413796.1"/>
    </source>
</evidence>
<dbReference type="InterPro" id="IPR015943">
    <property type="entry name" value="WD40/YVTN_repeat-like_dom_sf"/>
</dbReference>
<dbReference type="GO" id="GO:0000463">
    <property type="term" value="P:maturation of LSU-rRNA from tricistronic rRNA transcript (SSU-rRNA, 5.8S rRNA, LSU-rRNA)"/>
    <property type="evidence" value="ECO:0007669"/>
    <property type="project" value="UniProtKB-UniRule"/>
</dbReference>
<dbReference type="GO" id="GO:0005654">
    <property type="term" value="C:nucleoplasm"/>
    <property type="evidence" value="ECO:0007669"/>
    <property type="project" value="UniProtKB-SubCell"/>
</dbReference>
<dbReference type="Pfam" id="PF00400">
    <property type="entry name" value="WD40"/>
    <property type="match status" value="5"/>
</dbReference>
<dbReference type="PROSITE" id="PS50294">
    <property type="entry name" value="WD_REPEATS_REGION"/>
    <property type="match status" value="2"/>
</dbReference>
<feature type="repeat" description="WD" evidence="7">
    <location>
        <begin position="174"/>
        <end position="214"/>
    </location>
</feature>
<dbReference type="GO" id="GO:0030687">
    <property type="term" value="C:preribosome, large subunit precursor"/>
    <property type="evidence" value="ECO:0007669"/>
    <property type="project" value="UniProtKB-UniRule"/>
</dbReference>
<dbReference type="InterPro" id="IPR028599">
    <property type="entry name" value="WDR12/Ytm1"/>
</dbReference>
<dbReference type="Gene3D" id="2.130.10.10">
    <property type="entry name" value="YVTN repeat-like/Quinoprotein amine dehydrogenase"/>
    <property type="match status" value="1"/>
</dbReference>
<dbReference type="GO" id="GO:0000466">
    <property type="term" value="P:maturation of 5.8S rRNA from tricistronic rRNA transcript (SSU-rRNA, 5.8S rRNA, LSU-rRNA)"/>
    <property type="evidence" value="ECO:0007669"/>
    <property type="project" value="UniProtKB-UniRule"/>
</dbReference>
<dbReference type="PANTHER" id="PTHR19855:SF11">
    <property type="entry name" value="RIBOSOME BIOGENESIS PROTEIN WDR12"/>
    <property type="match status" value="1"/>
</dbReference>
<feature type="repeat" description="WD" evidence="7">
    <location>
        <begin position="295"/>
        <end position="337"/>
    </location>
</feature>
<dbReference type="EMBL" id="JAFJYH010000295">
    <property type="protein sequence ID" value="KAG4413796.1"/>
    <property type="molecule type" value="Genomic_DNA"/>
</dbReference>
<keyword evidence="4" id="KW-0677">Repeat</keyword>
<evidence type="ECO:0000313" key="11">
    <source>
        <dbReference type="Proteomes" id="UP000664132"/>
    </source>
</evidence>
<evidence type="ECO:0000256" key="7">
    <source>
        <dbReference type="PROSITE-ProRule" id="PRU00221"/>
    </source>
</evidence>
<feature type="domain" description="NLE" evidence="9">
    <location>
        <begin position="18"/>
        <end position="86"/>
    </location>
</feature>
<protein>
    <recommendedName>
        <fullName evidence="6">Ribosome biogenesis protein YTM1</fullName>
    </recommendedName>
</protein>
<accession>A0A8H7T7N2</accession>